<organism evidence="1 2">
    <name type="scientific">Pistacia integerrima</name>
    <dbReference type="NCBI Taxonomy" id="434235"/>
    <lineage>
        <taxon>Eukaryota</taxon>
        <taxon>Viridiplantae</taxon>
        <taxon>Streptophyta</taxon>
        <taxon>Embryophyta</taxon>
        <taxon>Tracheophyta</taxon>
        <taxon>Spermatophyta</taxon>
        <taxon>Magnoliopsida</taxon>
        <taxon>eudicotyledons</taxon>
        <taxon>Gunneridae</taxon>
        <taxon>Pentapetalae</taxon>
        <taxon>rosids</taxon>
        <taxon>malvids</taxon>
        <taxon>Sapindales</taxon>
        <taxon>Anacardiaceae</taxon>
        <taxon>Pistacia</taxon>
    </lineage>
</organism>
<comment type="caution">
    <text evidence="1">The sequence shown here is derived from an EMBL/GenBank/DDBJ whole genome shotgun (WGS) entry which is preliminary data.</text>
</comment>
<accession>A0ACC0X0E4</accession>
<evidence type="ECO:0000313" key="2">
    <source>
        <dbReference type="Proteomes" id="UP001163603"/>
    </source>
</evidence>
<reference evidence="2" key="1">
    <citation type="journal article" date="2023" name="G3 (Bethesda)">
        <title>Genome assembly and association tests identify interacting loci associated with vigor, precocity, and sex in interspecific pistachio rootstocks.</title>
        <authorList>
            <person name="Palmer W."/>
            <person name="Jacygrad E."/>
            <person name="Sagayaradj S."/>
            <person name="Cavanaugh K."/>
            <person name="Han R."/>
            <person name="Bertier L."/>
            <person name="Beede B."/>
            <person name="Kafkas S."/>
            <person name="Golino D."/>
            <person name="Preece J."/>
            <person name="Michelmore R."/>
        </authorList>
    </citation>
    <scope>NUCLEOTIDE SEQUENCE [LARGE SCALE GENOMIC DNA]</scope>
</reference>
<dbReference type="Proteomes" id="UP001163603">
    <property type="component" value="Chromosome 15"/>
</dbReference>
<name>A0ACC0X0E4_9ROSI</name>
<sequence length="382" mass="42912">MGNVCSASVSCDAVFTRCLDCAIGKTAYISELKDNLDALQTELQKLLEARNDLMRRVNIAEQKQMKRTDQVQGWLSRVQNVEVEVGELQEIRSQEIEKLCLGGYCSKNCKSSYKFGKKVAGKLKVVATLKGEGVFEVVAEKVPLSVAEVKPSEATIVGLQLIFDQVWRSIEEEQVTIVGLYGMGGVGKTTLLTQINNTFLNVSNDYDTVIWVVVSRDLQVDRIQEMIGQKIGLVEESWKNKSVEDKASDIFKILRNKKFVLLLDDVWERVDLTTVGIPLPSENVACKIVFTTRFLDVCGRMEVNRKFKVECLGEEEAWKLFEKKVGRETLSNHPDILELAQIVAKECGGLPLVLVTIGRAYDFQEDTSRMEIRNSNVKESTV</sequence>
<proteinExistence type="predicted"/>
<dbReference type="EMBL" id="CM047750">
    <property type="protein sequence ID" value="KAJ0006941.1"/>
    <property type="molecule type" value="Genomic_DNA"/>
</dbReference>
<gene>
    <name evidence="1" type="ORF">Pint_30179</name>
</gene>
<keyword evidence="2" id="KW-1185">Reference proteome</keyword>
<protein>
    <submittedName>
        <fullName evidence="1">Uncharacterized protein</fullName>
    </submittedName>
</protein>
<evidence type="ECO:0000313" key="1">
    <source>
        <dbReference type="EMBL" id="KAJ0006941.1"/>
    </source>
</evidence>